<dbReference type="STRING" id="395963.Bind_1921"/>
<keyword evidence="3 5" id="KW-0949">S-adenosyl-L-methionine</keyword>
<dbReference type="SUPFAM" id="SSF53335">
    <property type="entry name" value="S-adenosyl-L-methionine-dependent methyltransferases"/>
    <property type="match status" value="1"/>
</dbReference>
<dbReference type="InterPro" id="IPR054728">
    <property type="entry name" value="RsmB-like_ferredoxin"/>
</dbReference>
<evidence type="ECO:0000256" key="2">
    <source>
        <dbReference type="ARBA" id="ARBA00022679"/>
    </source>
</evidence>
<evidence type="ECO:0000313" key="8">
    <source>
        <dbReference type="Proteomes" id="UP000001695"/>
    </source>
</evidence>
<dbReference type="GO" id="GO:0001510">
    <property type="term" value="P:RNA methylation"/>
    <property type="evidence" value="ECO:0007669"/>
    <property type="project" value="InterPro"/>
</dbReference>
<feature type="domain" description="SAM-dependent MTase RsmB/NOP-type" evidence="6">
    <location>
        <begin position="145"/>
        <end position="430"/>
    </location>
</feature>
<reference evidence="8" key="1">
    <citation type="submission" date="2008-03" db="EMBL/GenBank/DDBJ databases">
        <title>Complete sequence of chromosome of Beijerinckia indica subsp. indica ATCC 9039.</title>
        <authorList>
            <consortium name="US DOE Joint Genome Institute"/>
            <person name="Copeland A."/>
            <person name="Lucas S."/>
            <person name="Lapidus A."/>
            <person name="Glavina del Rio T."/>
            <person name="Dalin E."/>
            <person name="Tice H."/>
            <person name="Bruce D."/>
            <person name="Goodwin L."/>
            <person name="Pitluck S."/>
            <person name="LaButti K."/>
            <person name="Schmutz J."/>
            <person name="Larimer F."/>
            <person name="Land M."/>
            <person name="Hauser L."/>
            <person name="Kyrpides N."/>
            <person name="Mikhailova N."/>
            <person name="Dunfield P.F."/>
            <person name="Dedysh S.N."/>
            <person name="Liesack W."/>
            <person name="Saw J.H."/>
            <person name="Alam M."/>
            <person name="Chen Y."/>
            <person name="Murrell J.C."/>
            <person name="Richardson P."/>
        </authorList>
    </citation>
    <scope>NUCLEOTIDE SEQUENCE [LARGE SCALE GENOMIC DNA]</scope>
    <source>
        <strain evidence="8">ATCC 9039 / DSM 1715 / NCIMB 8712</strain>
    </source>
</reference>
<reference evidence="7 8" key="2">
    <citation type="journal article" date="2010" name="J. Bacteriol.">
        <title>Complete genome sequence of Beijerinckia indica subsp. indica.</title>
        <authorList>
            <person name="Tamas I."/>
            <person name="Dedysh S.N."/>
            <person name="Liesack W."/>
            <person name="Stott M.B."/>
            <person name="Alam M."/>
            <person name="Murrell J.C."/>
            <person name="Dunfield P.F."/>
        </authorList>
    </citation>
    <scope>NUCLEOTIDE SEQUENCE [LARGE SCALE GENOMIC DNA]</scope>
    <source>
        <strain evidence="8">ATCC 9039 / DSM 1715 / NCIMB 8712</strain>
    </source>
</reference>
<evidence type="ECO:0000259" key="6">
    <source>
        <dbReference type="PROSITE" id="PS51686"/>
    </source>
</evidence>
<evidence type="ECO:0000256" key="5">
    <source>
        <dbReference type="PROSITE-ProRule" id="PRU01023"/>
    </source>
</evidence>
<dbReference type="InterPro" id="IPR049560">
    <property type="entry name" value="MeTrfase_RsmB-F_NOP2_cat"/>
</dbReference>
<dbReference type="eggNOG" id="COG0144">
    <property type="taxonomic scope" value="Bacteria"/>
</dbReference>
<keyword evidence="1 5" id="KW-0489">Methyltransferase</keyword>
<dbReference type="OrthoDB" id="9810297at2"/>
<dbReference type="GO" id="GO:0003723">
    <property type="term" value="F:RNA binding"/>
    <property type="evidence" value="ECO:0007669"/>
    <property type="project" value="UniProtKB-UniRule"/>
</dbReference>
<protein>
    <submittedName>
        <fullName evidence="7">Fmu (Sun) domain protein</fullName>
    </submittedName>
</protein>
<gene>
    <name evidence="7" type="ordered locus">Bind_1921</name>
</gene>
<proteinExistence type="inferred from homology"/>
<dbReference type="PROSITE" id="PS51686">
    <property type="entry name" value="SAM_MT_RSMB_NOP"/>
    <property type="match status" value="1"/>
</dbReference>
<dbReference type="InterPro" id="IPR001678">
    <property type="entry name" value="MeTrfase_RsmB-F_NOP2_dom"/>
</dbReference>
<dbReference type="Pfam" id="PF22458">
    <property type="entry name" value="RsmF-B_ferredox"/>
    <property type="match status" value="1"/>
</dbReference>
<dbReference type="KEGG" id="bid:Bind_1921"/>
<dbReference type="InterPro" id="IPR023267">
    <property type="entry name" value="RCMT"/>
</dbReference>
<comment type="caution">
    <text evidence="5">Lacks conserved residue(s) required for the propagation of feature annotation.</text>
</comment>
<name>B2IEE7_BEII9</name>
<evidence type="ECO:0000256" key="1">
    <source>
        <dbReference type="ARBA" id="ARBA00022603"/>
    </source>
</evidence>
<dbReference type="Proteomes" id="UP000001695">
    <property type="component" value="Chromosome"/>
</dbReference>
<dbReference type="InterPro" id="IPR029063">
    <property type="entry name" value="SAM-dependent_MTases_sf"/>
</dbReference>
<organism evidence="7 8">
    <name type="scientific">Beijerinckia indica subsp. indica (strain ATCC 9039 / DSM 1715 / NCIMB 8712)</name>
    <dbReference type="NCBI Taxonomy" id="395963"/>
    <lineage>
        <taxon>Bacteria</taxon>
        <taxon>Pseudomonadati</taxon>
        <taxon>Pseudomonadota</taxon>
        <taxon>Alphaproteobacteria</taxon>
        <taxon>Hyphomicrobiales</taxon>
        <taxon>Beijerinckiaceae</taxon>
        <taxon>Beijerinckia</taxon>
    </lineage>
</organism>
<dbReference type="PANTHER" id="PTHR22807:SF53">
    <property type="entry name" value="RIBOSOMAL RNA SMALL SUBUNIT METHYLTRANSFERASE B-RELATED"/>
    <property type="match status" value="1"/>
</dbReference>
<evidence type="ECO:0000256" key="4">
    <source>
        <dbReference type="ARBA" id="ARBA00022884"/>
    </source>
</evidence>
<feature type="active site" description="Nucleophile" evidence="5">
    <location>
        <position position="361"/>
    </location>
</feature>
<keyword evidence="4 5" id="KW-0694">RNA-binding</keyword>
<accession>B2IEE7</accession>
<dbReference type="AlphaFoldDB" id="B2IEE7"/>
<dbReference type="GO" id="GO:0008173">
    <property type="term" value="F:RNA methyltransferase activity"/>
    <property type="evidence" value="ECO:0007669"/>
    <property type="project" value="InterPro"/>
</dbReference>
<sequence>MIPAARLSAAIEILADIETRRRPAADAVKDWGLAHRFAGSKDRAAIAGLVYDALRRKASSAWIMGEDTPRAVLLGSLRQVQGLPLDAVEALFSGEGHAPALLSDAEKQRYRDGTLDDAPASVAGDFPQWLEPAFQRVFGALAAAEGEALAARAPLDLRVNLLKGDRAKAIKALAHLKPEPTPYSPFGLRLPLLPDGRAAPLVAEAAYVKGLVEVQDEGSQLAALLAHAKPGEQVLDLCAGGGGKTLALAALMNNKGQIYASDNDGRRLAPIHERLKRADVRNVQVRAPRGRVAKLDDLEGRCDLVFVDAPCTGTGTWRRNPDAKWRIRPGALEERIKQQNETLATAARYVKPGGRIVYATCSVLAEENEDRITDFLKENAGFQARPAGDMAREAGLPMLADFASTLGPGLRLTPRTSGTDGFYVVELTRE</sequence>
<dbReference type="PRINTS" id="PR02008">
    <property type="entry name" value="RCMTFAMILY"/>
</dbReference>
<keyword evidence="8" id="KW-1185">Reference proteome</keyword>
<dbReference type="PANTHER" id="PTHR22807">
    <property type="entry name" value="NOP2 YEAST -RELATED NOL1/NOP2/FMU SUN DOMAIN-CONTAINING"/>
    <property type="match status" value="1"/>
</dbReference>
<feature type="binding site" evidence="5">
    <location>
        <position position="308"/>
    </location>
    <ligand>
        <name>S-adenosyl-L-methionine</name>
        <dbReference type="ChEBI" id="CHEBI:59789"/>
    </ligand>
</feature>
<evidence type="ECO:0000313" key="7">
    <source>
        <dbReference type="EMBL" id="ACB95545.1"/>
    </source>
</evidence>
<dbReference type="Gene3D" id="3.40.50.150">
    <property type="entry name" value="Vaccinia Virus protein VP39"/>
    <property type="match status" value="1"/>
</dbReference>
<dbReference type="RefSeq" id="WP_012384902.1">
    <property type="nucleotide sequence ID" value="NC_010581.1"/>
</dbReference>
<dbReference type="Pfam" id="PF01189">
    <property type="entry name" value="Methyltr_RsmB-F"/>
    <property type="match status" value="1"/>
</dbReference>
<evidence type="ECO:0000256" key="3">
    <source>
        <dbReference type="ARBA" id="ARBA00022691"/>
    </source>
</evidence>
<dbReference type="EMBL" id="CP001016">
    <property type="protein sequence ID" value="ACB95545.1"/>
    <property type="molecule type" value="Genomic_DNA"/>
</dbReference>
<feature type="binding site" evidence="5">
    <location>
        <position position="262"/>
    </location>
    <ligand>
        <name>S-adenosyl-L-methionine</name>
        <dbReference type="ChEBI" id="CHEBI:59789"/>
    </ligand>
</feature>
<keyword evidence="2 5" id="KW-0808">Transferase</keyword>
<dbReference type="CDD" id="cd02440">
    <property type="entry name" value="AdoMet_MTases"/>
    <property type="match status" value="1"/>
</dbReference>
<comment type="similarity">
    <text evidence="5">Belongs to the class I-like SAM-binding methyltransferase superfamily. RsmB/NOP family.</text>
</comment>
<dbReference type="HOGENOM" id="CLU_005316_0_2_5"/>